<name>A0AB34GHD2_ESCRO</name>
<evidence type="ECO:0000313" key="2">
    <source>
        <dbReference type="EMBL" id="KAJ8777930.1"/>
    </source>
</evidence>
<accession>A0AB34GHD2</accession>
<feature type="compositionally biased region" description="Basic and acidic residues" evidence="1">
    <location>
        <begin position="1"/>
        <end position="10"/>
    </location>
</feature>
<gene>
    <name evidence="2" type="ORF">J1605_014035</name>
</gene>
<proteinExistence type="predicted"/>
<evidence type="ECO:0000313" key="3">
    <source>
        <dbReference type="Proteomes" id="UP001159641"/>
    </source>
</evidence>
<keyword evidence="3" id="KW-1185">Reference proteome</keyword>
<dbReference type="EMBL" id="JAIQCJ010002278">
    <property type="protein sequence ID" value="KAJ8777930.1"/>
    <property type="molecule type" value="Genomic_DNA"/>
</dbReference>
<feature type="region of interest" description="Disordered" evidence="1">
    <location>
        <begin position="1"/>
        <end position="26"/>
    </location>
</feature>
<dbReference type="Proteomes" id="UP001159641">
    <property type="component" value="Unassembled WGS sequence"/>
</dbReference>
<sequence>MRQLRHKEYQRFGQNHTPLAVVRPRNSPFAPSDCEWAVHAETADSSSPAIEIPPSPRLCHTLRPRTPLLLQTVLLPPLPQAAAGEVSSGPVRAAAGRPPRRAEPMLDLEVVPERSLGNEQWEFALAPATGCPLRPPRPGSVPLCQALTPLHQASAGPLLGQCFSNNNNNNG</sequence>
<protein>
    <submittedName>
        <fullName evidence="2">Uncharacterized protein</fullName>
    </submittedName>
</protein>
<comment type="caution">
    <text evidence="2">The sequence shown here is derived from an EMBL/GenBank/DDBJ whole genome shotgun (WGS) entry which is preliminary data.</text>
</comment>
<reference evidence="2 3" key="1">
    <citation type="submission" date="2022-11" db="EMBL/GenBank/DDBJ databases">
        <title>Whole genome sequence of Eschrichtius robustus ER-17-0199.</title>
        <authorList>
            <person name="Bruniche-Olsen A."/>
            <person name="Black A.N."/>
            <person name="Fields C.J."/>
            <person name="Walden K."/>
            <person name="Dewoody J.A."/>
        </authorList>
    </citation>
    <scope>NUCLEOTIDE SEQUENCE [LARGE SCALE GENOMIC DNA]</scope>
    <source>
        <strain evidence="2">ER-17-0199</strain>
        <tissue evidence="2">Blubber</tissue>
    </source>
</reference>
<dbReference type="AlphaFoldDB" id="A0AB34GHD2"/>
<organism evidence="2 3">
    <name type="scientific">Eschrichtius robustus</name>
    <name type="common">California gray whale</name>
    <name type="synonym">Eschrichtius gibbosus</name>
    <dbReference type="NCBI Taxonomy" id="9764"/>
    <lineage>
        <taxon>Eukaryota</taxon>
        <taxon>Metazoa</taxon>
        <taxon>Chordata</taxon>
        <taxon>Craniata</taxon>
        <taxon>Vertebrata</taxon>
        <taxon>Euteleostomi</taxon>
        <taxon>Mammalia</taxon>
        <taxon>Eutheria</taxon>
        <taxon>Laurasiatheria</taxon>
        <taxon>Artiodactyla</taxon>
        <taxon>Whippomorpha</taxon>
        <taxon>Cetacea</taxon>
        <taxon>Mysticeti</taxon>
        <taxon>Eschrichtiidae</taxon>
        <taxon>Eschrichtius</taxon>
    </lineage>
</organism>
<evidence type="ECO:0000256" key="1">
    <source>
        <dbReference type="SAM" id="MobiDB-lite"/>
    </source>
</evidence>